<reference evidence="8 9" key="1">
    <citation type="submission" date="2018-05" db="EMBL/GenBank/DDBJ databases">
        <title>Flavobacterium sp. MEBiC07310.</title>
        <authorList>
            <person name="Baek K."/>
        </authorList>
    </citation>
    <scope>NUCLEOTIDE SEQUENCE [LARGE SCALE GENOMIC DNA]</scope>
    <source>
        <strain evidence="8 9">MEBiC07310</strain>
    </source>
</reference>
<dbReference type="InterPro" id="IPR011659">
    <property type="entry name" value="WD40"/>
</dbReference>
<evidence type="ECO:0000313" key="9">
    <source>
        <dbReference type="Proteomes" id="UP000245429"/>
    </source>
</evidence>
<dbReference type="SUPFAM" id="SSF82171">
    <property type="entry name" value="DPP6 N-terminal domain-like"/>
    <property type="match status" value="1"/>
</dbReference>
<dbReference type="Pfam" id="PF00691">
    <property type="entry name" value="OmpA"/>
    <property type="match status" value="1"/>
</dbReference>
<keyword evidence="3" id="KW-0998">Cell outer membrane</keyword>
<keyword evidence="2 5" id="KW-0472">Membrane</keyword>
<evidence type="ECO:0000256" key="2">
    <source>
        <dbReference type="ARBA" id="ARBA00023136"/>
    </source>
</evidence>
<protein>
    <submittedName>
        <fullName evidence="8">Flagellar motor protein MotB</fullName>
    </submittedName>
</protein>
<dbReference type="InterPro" id="IPR019734">
    <property type="entry name" value="TPR_rpt"/>
</dbReference>
<dbReference type="CDD" id="cd07185">
    <property type="entry name" value="OmpA_C-like"/>
    <property type="match status" value="1"/>
</dbReference>
<dbReference type="PANTHER" id="PTHR30329">
    <property type="entry name" value="STATOR ELEMENT OF FLAGELLAR MOTOR COMPLEX"/>
    <property type="match status" value="1"/>
</dbReference>
<keyword evidence="8" id="KW-0966">Cell projection</keyword>
<gene>
    <name evidence="8" type="ORF">DI487_03520</name>
</gene>
<dbReference type="InterPro" id="IPR036737">
    <property type="entry name" value="OmpA-like_sf"/>
</dbReference>
<proteinExistence type="predicted"/>
<feature type="signal peptide" evidence="6">
    <location>
        <begin position="1"/>
        <end position="18"/>
    </location>
</feature>
<dbReference type="KEGG" id="fse:DI487_03520"/>
<sequence>MKRVLFHILLFESFLSMAQTNFQTELEKQYAKKNYMEVIQLYEKTIARGYRSAKMIQLLADSYYYNSFYEQAAEWYEKLLTNEPEGSLNEMVYFRYYQVLKTLKQYDKAKEYFSLYLRASKKYNLKIVEQDTVKLLPFSVTLIENLPLNTATSEYGLIEDKNTMIFTSNRENKQHRNKHQWTKLPYLSLYSGSTEKQYKSAMVKGIEKLDYNVSSPVFSKDGRTVYFTVNDLTGKDHKNEKYGLKIVKATIDEKGNWEDIVFLPFNSNQYNCAHPALSTDEKILYFSSDMPGGYGQSDIYAVEINKGQFGTPINLGNIINTSGRETFPAIEDNSGLYFASDGRMTFGGLDIFKAKLWNGIEVLDVLCLPEPINSSWDDFAYYRNPNADYGYVSSNREGGKGLDDIYKFNLKAQTGIAATLLNKISSDPLVNATVALYNENFELIEKTLSDEKGIFRFKKLNLTDIYILRVEKDKYFTEELVYNFEQGLPSEIFLEPKDLIIEQGEDVGKKLQINDIYFDLDQYNITKEAEEKLGLLLVVMEQFPDIYIDIQSHTDSRAGDEYNMQLSERRAQATKSWLVVNGVSGDRLRAKGFGETRLLNRCSNGVNCSESEHKVNRRSEFIVR</sequence>
<dbReference type="Pfam" id="PF07676">
    <property type="entry name" value="PD40"/>
    <property type="match status" value="2"/>
</dbReference>
<keyword evidence="8" id="KW-0969">Cilium</keyword>
<keyword evidence="8" id="KW-0282">Flagellum</keyword>
<keyword evidence="4" id="KW-0802">TPR repeat</keyword>
<dbReference type="GO" id="GO:0009279">
    <property type="term" value="C:cell outer membrane"/>
    <property type="evidence" value="ECO:0007669"/>
    <property type="project" value="UniProtKB-SubCell"/>
</dbReference>
<dbReference type="Gene3D" id="2.120.10.30">
    <property type="entry name" value="TolB, C-terminal domain"/>
    <property type="match status" value="1"/>
</dbReference>
<feature type="repeat" description="TPR" evidence="4">
    <location>
        <begin position="53"/>
        <end position="86"/>
    </location>
</feature>
<dbReference type="InterPro" id="IPR006664">
    <property type="entry name" value="OMP_bac"/>
</dbReference>
<feature type="domain" description="OmpA-like" evidence="7">
    <location>
        <begin position="507"/>
        <end position="624"/>
    </location>
</feature>
<dbReference type="SUPFAM" id="SSF49478">
    <property type="entry name" value="Cna protein B-type domain"/>
    <property type="match status" value="1"/>
</dbReference>
<evidence type="ECO:0000256" key="5">
    <source>
        <dbReference type="PROSITE-ProRule" id="PRU00473"/>
    </source>
</evidence>
<name>A0A2U8QS82_9FLAO</name>
<dbReference type="InterPro" id="IPR006665">
    <property type="entry name" value="OmpA-like"/>
</dbReference>
<evidence type="ECO:0000256" key="6">
    <source>
        <dbReference type="SAM" id="SignalP"/>
    </source>
</evidence>
<evidence type="ECO:0000256" key="3">
    <source>
        <dbReference type="ARBA" id="ARBA00023237"/>
    </source>
</evidence>
<dbReference type="PRINTS" id="PR01021">
    <property type="entry name" value="OMPADOMAIN"/>
</dbReference>
<dbReference type="Gene3D" id="3.30.1330.60">
    <property type="entry name" value="OmpA-like domain"/>
    <property type="match status" value="1"/>
</dbReference>
<comment type="subcellular location">
    <subcellularLocation>
        <location evidence="1">Cell outer membrane</location>
    </subcellularLocation>
</comment>
<feature type="chain" id="PRO_5015955845" evidence="6">
    <location>
        <begin position="19"/>
        <end position="624"/>
    </location>
</feature>
<dbReference type="SUPFAM" id="SSF103088">
    <property type="entry name" value="OmpA-like"/>
    <property type="match status" value="1"/>
</dbReference>
<evidence type="ECO:0000256" key="4">
    <source>
        <dbReference type="PROSITE-ProRule" id="PRU00339"/>
    </source>
</evidence>
<organism evidence="8 9">
    <name type="scientific">Flavobacterium sediminis</name>
    <dbReference type="NCBI Taxonomy" id="2201181"/>
    <lineage>
        <taxon>Bacteria</taxon>
        <taxon>Pseudomonadati</taxon>
        <taxon>Bacteroidota</taxon>
        <taxon>Flavobacteriia</taxon>
        <taxon>Flavobacteriales</taxon>
        <taxon>Flavobacteriaceae</taxon>
        <taxon>Flavobacterium</taxon>
    </lineage>
</organism>
<dbReference type="Gene3D" id="1.25.40.10">
    <property type="entry name" value="Tetratricopeptide repeat domain"/>
    <property type="match status" value="1"/>
</dbReference>
<dbReference type="InterPro" id="IPR011042">
    <property type="entry name" value="6-blade_b-propeller_TolB-like"/>
</dbReference>
<keyword evidence="9" id="KW-1185">Reference proteome</keyword>
<keyword evidence="6" id="KW-0732">Signal</keyword>
<dbReference type="RefSeq" id="WP_109568430.1">
    <property type="nucleotide sequence ID" value="NZ_CP029463.1"/>
</dbReference>
<dbReference type="OrthoDB" id="9809364at2"/>
<accession>A0A2U8QS82</accession>
<dbReference type="InterPro" id="IPR050330">
    <property type="entry name" value="Bact_OuterMem_StrucFunc"/>
</dbReference>
<dbReference type="EMBL" id="CP029463">
    <property type="protein sequence ID" value="AWM13022.1"/>
    <property type="molecule type" value="Genomic_DNA"/>
</dbReference>
<dbReference type="PROSITE" id="PS51123">
    <property type="entry name" value="OMPA_2"/>
    <property type="match status" value="1"/>
</dbReference>
<dbReference type="InterPro" id="IPR011990">
    <property type="entry name" value="TPR-like_helical_dom_sf"/>
</dbReference>
<dbReference type="AlphaFoldDB" id="A0A2U8QS82"/>
<evidence type="ECO:0000259" key="7">
    <source>
        <dbReference type="PROSITE" id="PS51123"/>
    </source>
</evidence>
<dbReference type="Proteomes" id="UP000245429">
    <property type="component" value="Chromosome"/>
</dbReference>
<evidence type="ECO:0000313" key="8">
    <source>
        <dbReference type="EMBL" id="AWM13022.1"/>
    </source>
</evidence>
<dbReference type="SUPFAM" id="SSF48452">
    <property type="entry name" value="TPR-like"/>
    <property type="match status" value="1"/>
</dbReference>
<dbReference type="PANTHER" id="PTHR30329:SF21">
    <property type="entry name" value="LIPOPROTEIN YIAD-RELATED"/>
    <property type="match status" value="1"/>
</dbReference>
<dbReference type="PROSITE" id="PS50005">
    <property type="entry name" value="TPR"/>
    <property type="match status" value="1"/>
</dbReference>
<evidence type="ECO:0000256" key="1">
    <source>
        <dbReference type="ARBA" id="ARBA00004442"/>
    </source>
</evidence>